<dbReference type="Gene3D" id="3.40.1080.10">
    <property type="entry name" value="Glutaconate Coenzyme A-transferase"/>
    <property type="match status" value="2"/>
</dbReference>
<dbReference type="InterPro" id="IPR004165">
    <property type="entry name" value="CoA_trans_fam_I"/>
</dbReference>
<dbReference type="EC" id="2.8.3.5" evidence="3"/>
<evidence type="ECO:0000256" key="1">
    <source>
        <dbReference type="ARBA" id="ARBA00004173"/>
    </source>
</evidence>
<name>A0ABQ9VDS0_SAGOE</name>
<evidence type="ECO:0000256" key="3">
    <source>
        <dbReference type="ARBA" id="ARBA00012490"/>
    </source>
</evidence>
<dbReference type="InterPro" id="IPR012791">
    <property type="entry name" value="3-oxoacid_CoA-transf_B"/>
</dbReference>
<organism evidence="9 10">
    <name type="scientific">Saguinus oedipus</name>
    <name type="common">Cotton-top tamarin</name>
    <name type="synonym">Oedipomidas oedipus</name>
    <dbReference type="NCBI Taxonomy" id="9490"/>
    <lineage>
        <taxon>Eukaryota</taxon>
        <taxon>Metazoa</taxon>
        <taxon>Chordata</taxon>
        <taxon>Craniata</taxon>
        <taxon>Vertebrata</taxon>
        <taxon>Euteleostomi</taxon>
        <taxon>Mammalia</taxon>
        <taxon>Eutheria</taxon>
        <taxon>Euarchontoglires</taxon>
        <taxon>Primates</taxon>
        <taxon>Haplorrhini</taxon>
        <taxon>Platyrrhini</taxon>
        <taxon>Cebidae</taxon>
        <taxon>Callitrichinae</taxon>
        <taxon>Saguinus</taxon>
    </lineage>
</organism>
<sequence>MAALWLLVSALGPRVTICRSGLTLFQGCARRFATSPRRCAKFYRDPVEMVKDIPDGATVMMGGFGLCGIPENLIAALLKTRVKDLKVVSSNVGVEDFGLGLLMATRQVRRIVCSYVGENSLCEKQYLAGELELELTPQGTLAERIRAGGAGVPAFYTPTGYGTLVQEGGAPIRYTPDGHLAVREFHGDHFLLEHAIRADFALVKGWKADRAGNVVFRRSARNFNVPMCKAANVTAVEVEEIVDVGTFPPEDIHVPNIYVDRVIKGPKFEKRIERLTIRKEEGRGPQDARIIRRAALEFEDGMYANLGIGIPLLASNFISPHMTIHLHSENGILGLGPFPTEDEVDPDIINAGKQTVTVLPGGSCFASDDSFAMIRGGHLHLTMLGAMQVSKYGDLANWMIPGKKVKGMGGAMDLVSSQKTRVVVTMQHCAKDNTPKIVEKCTMPLTGKRCVDRIITEKAVFDVHRKRGLTLRELWEGLTVDDIRKSTGCDFAVCPNLRPMQQSRENELAIVLLQLSWKFHPLHSHLYPENQEVTRVSDDEPKSKLGLWNETTAGYTLGSGIWFQCLCSTEPGVSLVGIREIVNALLLGCAQGSKRLLNLADAAMSRLTSTLLDLPGPGRKIPAVSAAGPLPMSDPSLLSVSGHNVDPGLAGLLGQQAPRSQQPFVVTFFRASQNPIRTPRAVRPLRRRQPKKTNELPQDSRLPGIFGLSQERPSESAAPSLGATAPRGPRLCLGTLQDPLLLMRSFIPNWAKPFRIRDRPDLTLCPPSQEVSP</sequence>
<proteinExistence type="predicted"/>
<keyword evidence="5" id="KW-0809">Transit peptide</keyword>
<accession>A0ABQ9VDS0</accession>
<dbReference type="Proteomes" id="UP001266305">
    <property type="component" value="Unassembled WGS sequence"/>
</dbReference>
<protein>
    <recommendedName>
        <fullName evidence="3">3-oxoacid CoA-transferase</fullName>
        <ecNumber evidence="3">2.8.3.5</ecNumber>
    </recommendedName>
</protein>
<comment type="pathway">
    <text evidence="2">Ketone metabolism; succinyl-CoA degradation; acetoacetyl-CoA from succinyl-CoA: step 1/1.</text>
</comment>
<dbReference type="NCBIfam" id="TIGR02428">
    <property type="entry name" value="pcaJ_scoB_fam"/>
    <property type="match status" value="1"/>
</dbReference>
<evidence type="ECO:0000256" key="8">
    <source>
        <dbReference type="SAM" id="SignalP"/>
    </source>
</evidence>
<comment type="caution">
    <text evidence="9">The sequence shown here is derived from an EMBL/GenBank/DDBJ whole genome shotgun (WGS) entry which is preliminary data.</text>
</comment>
<evidence type="ECO:0000256" key="4">
    <source>
        <dbReference type="ARBA" id="ARBA00022679"/>
    </source>
</evidence>
<dbReference type="PANTHER" id="PTHR13707:SF28">
    <property type="entry name" value="SUCCINYL-COA:3-KETOACID COENZYME A TRANSFERASE 2, MITOCHONDRIAL"/>
    <property type="match status" value="1"/>
</dbReference>
<evidence type="ECO:0000256" key="5">
    <source>
        <dbReference type="ARBA" id="ARBA00022946"/>
    </source>
</evidence>
<dbReference type="Pfam" id="PF01144">
    <property type="entry name" value="CoA_trans"/>
    <property type="match status" value="2"/>
</dbReference>
<reference evidence="9 10" key="1">
    <citation type="submission" date="2023-05" db="EMBL/GenBank/DDBJ databases">
        <title>B98-5 Cell Line De Novo Hybrid Assembly: An Optical Mapping Approach.</title>
        <authorList>
            <person name="Kananen K."/>
            <person name="Auerbach J.A."/>
            <person name="Kautto E."/>
            <person name="Blachly J.S."/>
        </authorList>
    </citation>
    <scope>NUCLEOTIDE SEQUENCE [LARGE SCALE GENOMIC DNA]</scope>
    <source>
        <strain evidence="9">B95-8</strain>
        <tissue evidence="9">Cell line</tissue>
    </source>
</reference>
<feature type="chain" id="PRO_5045042933" description="3-oxoacid CoA-transferase" evidence="8">
    <location>
        <begin position="19"/>
        <end position="773"/>
    </location>
</feature>
<dbReference type="InterPro" id="IPR004164">
    <property type="entry name" value="CoA_transf_AS"/>
</dbReference>
<dbReference type="SMART" id="SM00882">
    <property type="entry name" value="CoA_trans"/>
    <property type="match status" value="2"/>
</dbReference>
<dbReference type="NCBIfam" id="TIGR02429">
    <property type="entry name" value="pcaI_scoA_fam"/>
    <property type="match status" value="1"/>
</dbReference>
<evidence type="ECO:0000256" key="2">
    <source>
        <dbReference type="ARBA" id="ARBA00004753"/>
    </source>
</evidence>
<keyword evidence="10" id="KW-1185">Reference proteome</keyword>
<evidence type="ECO:0000313" key="9">
    <source>
        <dbReference type="EMBL" id="KAK2106522.1"/>
    </source>
</evidence>
<evidence type="ECO:0000256" key="7">
    <source>
        <dbReference type="SAM" id="MobiDB-lite"/>
    </source>
</evidence>
<feature type="region of interest" description="Disordered" evidence="7">
    <location>
        <begin position="678"/>
        <end position="726"/>
    </location>
</feature>
<dbReference type="PROSITE" id="PS01273">
    <property type="entry name" value="COA_TRANSF_1"/>
    <property type="match status" value="1"/>
</dbReference>
<dbReference type="PROSITE" id="PS01274">
    <property type="entry name" value="COA_TRANSF_2"/>
    <property type="match status" value="1"/>
</dbReference>
<dbReference type="InterPro" id="IPR037171">
    <property type="entry name" value="NagB/RpiA_transferase-like"/>
</dbReference>
<dbReference type="PANTHER" id="PTHR13707">
    <property type="entry name" value="KETOACID-COENZYME A TRANSFERASE"/>
    <property type="match status" value="1"/>
</dbReference>
<dbReference type="GO" id="GO:0016740">
    <property type="term" value="F:transferase activity"/>
    <property type="evidence" value="ECO:0007669"/>
    <property type="project" value="UniProtKB-KW"/>
</dbReference>
<gene>
    <name evidence="9" type="primary">OXCT2_2</name>
    <name evidence="9" type="ORF">P7K49_016036</name>
</gene>
<keyword evidence="8" id="KW-0732">Signal</keyword>
<evidence type="ECO:0000313" key="10">
    <source>
        <dbReference type="Proteomes" id="UP001266305"/>
    </source>
</evidence>
<dbReference type="SUPFAM" id="SSF100950">
    <property type="entry name" value="NagB/RpiA/CoA transferase-like"/>
    <property type="match status" value="2"/>
</dbReference>
<keyword evidence="6" id="KW-0496">Mitochondrion</keyword>
<keyword evidence="4 9" id="KW-0808">Transferase</keyword>
<dbReference type="InterPro" id="IPR004163">
    <property type="entry name" value="CoA_transf_BS"/>
</dbReference>
<dbReference type="InterPro" id="IPR012792">
    <property type="entry name" value="3-oxoacid_CoA-transf_A"/>
</dbReference>
<feature type="signal peptide" evidence="8">
    <location>
        <begin position="1"/>
        <end position="18"/>
    </location>
</feature>
<evidence type="ECO:0000256" key="6">
    <source>
        <dbReference type="ARBA" id="ARBA00023128"/>
    </source>
</evidence>
<dbReference type="EMBL" id="JASSZA010000007">
    <property type="protein sequence ID" value="KAK2106522.1"/>
    <property type="molecule type" value="Genomic_DNA"/>
</dbReference>
<comment type="subcellular location">
    <subcellularLocation>
        <location evidence="1">Mitochondrion</location>
    </subcellularLocation>
</comment>